<dbReference type="AlphaFoldDB" id="A0AAP1QWM8"/>
<organism evidence="1 2">
    <name type="scientific">Acinetobacter baumannii</name>
    <dbReference type="NCBI Taxonomy" id="470"/>
    <lineage>
        <taxon>Bacteria</taxon>
        <taxon>Pseudomonadati</taxon>
        <taxon>Pseudomonadota</taxon>
        <taxon>Gammaproteobacteria</taxon>
        <taxon>Moraxellales</taxon>
        <taxon>Moraxellaceae</taxon>
        <taxon>Acinetobacter</taxon>
        <taxon>Acinetobacter calcoaceticus/baumannii complex</taxon>
    </lineage>
</organism>
<sequence length="393" mass="46750">MVLNILFIIFGCQNTALAQNDVTLGAEAYLSLNTWSINERYNASHMLMVPLYYAYKYNDQSLKEKFDENIERFLKDGKESLNIKKKDEKLSGLQYLYFLSEYANLSNNKILANYLLFQIKEIWINIPAQQWERKPFNNMRERLDWKLQASKEEGYKRIIIDEELFTFGIASNLMKFYPKEPVLKEINHYALEVFKQRSSLEYGRWLFDKGSYDNYKDHVYAGYNNKIVKGKKPLKDMVADTSHFFRMPKILLSLRNSYPINSVNYNLYKSFSEGLTKQFLDRVVKIENNRIYLTNYMDGRNGIYRWEYPSLGKGKGYGPYELTSSFGMGWWSFLGNQEVRNLYLRYHQQLEMVSKETSCLKIANKIKNQKHMINRKQFNECTYLYNSYMASRI</sequence>
<dbReference type="Proteomes" id="UP000655940">
    <property type="component" value="Unassembled WGS sequence"/>
</dbReference>
<comment type="caution">
    <text evidence="1">The sequence shown here is derived from an EMBL/GenBank/DDBJ whole genome shotgun (WGS) entry which is preliminary data.</text>
</comment>
<protein>
    <submittedName>
        <fullName evidence="1">Uncharacterized protein</fullName>
    </submittedName>
</protein>
<gene>
    <name evidence="1" type="ORF">IHV20_08565</name>
</gene>
<reference evidence="1" key="1">
    <citation type="submission" date="2020-09" db="EMBL/GenBank/DDBJ databases">
        <title>Distribution of Beta-Lactamase Producing Gram-Negative Bacterial Isolates in Isabela River of Santo Domingo, Dominican Republic.</title>
        <authorList>
            <person name="Calderon V."/>
            <person name="Bonnelly R."/>
            <person name="Del Rosario C."/>
            <person name="Duarte A."/>
            <person name="Barauna R."/>
            <person name="Juca Ramos R.T."/>
            <person name="Perdomo O.P."/>
            <person name="Rodriguez De Francisco L.E."/>
            <person name="Franco De Los Santos E.F."/>
        </authorList>
    </citation>
    <scope>NUCLEOTIDE SEQUENCE</scope>
    <source>
        <strain evidence="1">INTEC_BI15</strain>
    </source>
</reference>
<accession>A0AAP1QWM8</accession>
<evidence type="ECO:0000313" key="1">
    <source>
        <dbReference type="EMBL" id="MBE0330205.1"/>
    </source>
</evidence>
<dbReference type="EMBL" id="JACZEI010000005">
    <property type="protein sequence ID" value="MBE0330205.1"/>
    <property type="molecule type" value="Genomic_DNA"/>
</dbReference>
<proteinExistence type="predicted"/>
<name>A0AAP1QWM8_ACIBA</name>
<evidence type="ECO:0000313" key="2">
    <source>
        <dbReference type="Proteomes" id="UP000655940"/>
    </source>
</evidence>